<proteinExistence type="predicted"/>
<dbReference type="RefSeq" id="WP_331211721.1">
    <property type="nucleotide sequence ID" value="NZ_JAZGQL010000038.1"/>
</dbReference>
<keyword evidence="2" id="KW-1185">Reference proteome</keyword>
<name>A0ABU7SPE5_9ACTN</name>
<accession>A0ABU7SPE5</accession>
<organism evidence="1 2">
    <name type="scientific">Plantactinospora veratri</name>
    <dbReference type="NCBI Taxonomy" id="1436122"/>
    <lineage>
        <taxon>Bacteria</taxon>
        <taxon>Bacillati</taxon>
        <taxon>Actinomycetota</taxon>
        <taxon>Actinomycetes</taxon>
        <taxon>Micromonosporales</taxon>
        <taxon>Micromonosporaceae</taxon>
        <taxon>Plantactinospora</taxon>
    </lineage>
</organism>
<evidence type="ECO:0000313" key="2">
    <source>
        <dbReference type="Proteomes" id="UP001339911"/>
    </source>
</evidence>
<dbReference type="Gene3D" id="3.40.50.300">
    <property type="entry name" value="P-loop containing nucleotide triphosphate hydrolases"/>
    <property type="match status" value="1"/>
</dbReference>
<dbReference type="Proteomes" id="UP001339911">
    <property type="component" value="Unassembled WGS sequence"/>
</dbReference>
<comment type="caution">
    <text evidence="1">The sequence shown here is derived from an EMBL/GenBank/DDBJ whole genome shotgun (WGS) entry which is preliminary data.</text>
</comment>
<dbReference type="InterPro" id="IPR027417">
    <property type="entry name" value="P-loop_NTPase"/>
</dbReference>
<protein>
    <submittedName>
        <fullName evidence="1">Excinuclease ABC, A subunit</fullName>
    </submittedName>
</protein>
<dbReference type="EMBL" id="JAZGQL010000038">
    <property type="protein sequence ID" value="MEE6311831.1"/>
    <property type="molecule type" value="Genomic_DNA"/>
</dbReference>
<evidence type="ECO:0000313" key="1">
    <source>
        <dbReference type="EMBL" id="MEE6311831.1"/>
    </source>
</evidence>
<reference evidence="1 2" key="1">
    <citation type="submission" date="2024-01" db="EMBL/GenBank/DDBJ databases">
        <title>Genome insights into Plantactinospora veratri sp. nov.</title>
        <authorList>
            <person name="Wang L."/>
        </authorList>
    </citation>
    <scope>NUCLEOTIDE SEQUENCE [LARGE SCALE GENOMIC DNA]</scope>
    <source>
        <strain evidence="1 2">NEAU-FHS4</strain>
    </source>
</reference>
<sequence>MIENPDGIIDLGPEDGSRGGTVLFEDTRADCSASSTRVAEHL</sequence>
<gene>
    <name evidence="1" type="ORF">V1634_33885</name>
</gene>